<protein>
    <submittedName>
        <fullName evidence="1">DUF2141 domain-containing protein</fullName>
    </submittedName>
</protein>
<dbReference type="EMBL" id="JALHAT010000062">
    <property type="protein sequence ID" value="MCJ1962778.1"/>
    <property type="molecule type" value="Genomic_DNA"/>
</dbReference>
<keyword evidence="2" id="KW-1185">Reference proteome</keyword>
<reference evidence="1" key="1">
    <citation type="submission" date="2022-03" db="EMBL/GenBank/DDBJ databases">
        <title>Identification of a novel bacterium isolated from mangrove sediments.</title>
        <authorList>
            <person name="Pan X."/>
        </authorList>
    </citation>
    <scope>NUCLEOTIDE SEQUENCE</scope>
    <source>
        <strain evidence="1">B2637</strain>
    </source>
</reference>
<dbReference type="Proteomes" id="UP001162802">
    <property type="component" value="Unassembled WGS sequence"/>
</dbReference>
<gene>
    <name evidence="1" type="ORF">MTR65_19005</name>
</gene>
<evidence type="ECO:0000313" key="1">
    <source>
        <dbReference type="EMBL" id="MCJ1962778.1"/>
    </source>
</evidence>
<evidence type="ECO:0000313" key="2">
    <source>
        <dbReference type="Proteomes" id="UP001162802"/>
    </source>
</evidence>
<dbReference type="RefSeq" id="WP_243802966.1">
    <property type="nucleotide sequence ID" value="NZ_JALHAT010000062.1"/>
</dbReference>
<dbReference type="InterPro" id="IPR018673">
    <property type="entry name" value="DUF2141"/>
</dbReference>
<accession>A0ABT0AHU4</accession>
<sequence length="151" mass="15985">MGATGAGDEGTSAPAAKVVTSALAVKGAVPHVTARITDLRSTKGQILACLTRDPDTFPDCDKDPEAHRLIVPASKDVELDFGPVAQGRYAVALIHDENANGKLDKALIIPREGFGFSRDAPVRMGPPAFDKAAFATGAENTRLTIRMRYLL</sequence>
<comment type="caution">
    <text evidence="1">The sequence shown here is derived from an EMBL/GenBank/DDBJ whole genome shotgun (WGS) entry which is preliminary data.</text>
</comment>
<organism evidence="1 2">
    <name type="scientific">Novosphingobium mangrovi</name>
    <name type="common">ex Hu et al. 2023</name>
    <dbReference type="NCBI Taxonomy" id="2930094"/>
    <lineage>
        <taxon>Bacteria</taxon>
        <taxon>Pseudomonadati</taxon>
        <taxon>Pseudomonadota</taxon>
        <taxon>Alphaproteobacteria</taxon>
        <taxon>Sphingomonadales</taxon>
        <taxon>Sphingomonadaceae</taxon>
        <taxon>Novosphingobium</taxon>
    </lineage>
</organism>
<proteinExistence type="predicted"/>
<dbReference type="Pfam" id="PF09912">
    <property type="entry name" value="DUF2141"/>
    <property type="match status" value="1"/>
</dbReference>
<name>A0ABT0AHU4_9SPHN</name>